<dbReference type="Pfam" id="PF00692">
    <property type="entry name" value="dUTPase"/>
    <property type="match status" value="1"/>
</dbReference>
<dbReference type="InterPro" id="IPR008181">
    <property type="entry name" value="dUTPase"/>
</dbReference>
<comment type="cofactor">
    <cofactor evidence="5">
        <name>Mg(2+)</name>
        <dbReference type="ChEBI" id="CHEBI:18420"/>
    </cofactor>
</comment>
<keyword evidence="5" id="KW-0479">Metal-binding</keyword>
<dbReference type="GeneTree" id="ENSGT00390000018390"/>
<evidence type="ECO:0000259" key="6">
    <source>
        <dbReference type="Pfam" id="PF00692"/>
    </source>
</evidence>
<reference evidence="7" key="2">
    <citation type="submission" date="2025-08" db="UniProtKB">
        <authorList>
            <consortium name="Ensembl"/>
        </authorList>
    </citation>
    <scope>IDENTIFICATION</scope>
</reference>
<dbReference type="GO" id="GO:0046081">
    <property type="term" value="P:dUTP catabolic process"/>
    <property type="evidence" value="ECO:0007669"/>
    <property type="project" value="UniProtKB-UniRule"/>
</dbReference>
<keyword evidence="3 5" id="KW-0378">Hydrolase</keyword>
<dbReference type="SUPFAM" id="SSF51283">
    <property type="entry name" value="dUTPase-like"/>
    <property type="match status" value="1"/>
</dbReference>
<comment type="function">
    <text evidence="5">Involved in nucleotide metabolism via production of dUMP, the immediate precursor of thymidine nucleotides, and decreases the intracellular concentration of dUTP so that uracil cannot be incorporated into DNA.</text>
</comment>
<dbReference type="NCBIfam" id="TIGR00576">
    <property type="entry name" value="dut"/>
    <property type="match status" value="1"/>
</dbReference>
<dbReference type="OMA" id="IYINARI"/>
<comment type="pathway">
    <text evidence="1 5">Pyrimidine metabolism; dUMP biosynthesis; dUMP from dCTP (dUTP route): step 2/2.</text>
</comment>
<dbReference type="InterPro" id="IPR036157">
    <property type="entry name" value="dUTPase-like_sf"/>
</dbReference>
<evidence type="ECO:0000313" key="8">
    <source>
        <dbReference type="Proteomes" id="UP000314987"/>
    </source>
</evidence>
<dbReference type="InterPro" id="IPR029054">
    <property type="entry name" value="dUTPase-like"/>
</dbReference>
<name>A0A4X2JVZ2_VOMUR</name>
<evidence type="ECO:0000313" key="7">
    <source>
        <dbReference type="Ensembl" id="ENSVURP00010001197.1"/>
    </source>
</evidence>
<dbReference type="GO" id="GO:0006226">
    <property type="term" value="P:dUMP biosynthetic process"/>
    <property type="evidence" value="ECO:0007669"/>
    <property type="project" value="UniProtKB-UniRule"/>
</dbReference>
<dbReference type="Ensembl" id="ENSVURT00010001375.1">
    <property type="protein sequence ID" value="ENSVURP00010001197.1"/>
    <property type="gene ID" value="ENSVURG00010001030.1"/>
</dbReference>
<dbReference type="UniPathway" id="UPA00610">
    <property type="reaction ID" value="UER00666"/>
</dbReference>
<reference evidence="8" key="1">
    <citation type="submission" date="2018-12" db="EMBL/GenBank/DDBJ databases">
        <authorList>
            <person name="Yazar S."/>
        </authorList>
    </citation>
    <scope>NUCLEOTIDE SEQUENCE [LARGE SCALE GENOMIC DNA]</scope>
</reference>
<reference evidence="7" key="3">
    <citation type="submission" date="2025-09" db="UniProtKB">
        <authorList>
            <consortium name="Ensembl"/>
        </authorList>
    </citation>
    <scope>IDENTIFICATION</scope>
</reference>
<dbReference type="GO" id="GO:0000287">
    <property type="term" value="F:magnesium ion binding"/>
    <property type="evidence" value="ECO:0007669"/>
    <property type="project" value="UniProtKB-UniRule"/>
</dbReference>
<keyword evidence="4 5" id="KW-0546">Nucleotide metabolism</keyword>
<evidence type="ECO:0000256" key="4">
    <source>
        <dbReference type="ARBA" id="ARBA00023080"/>
    </source>
</evidence>
<evidence type="ECO:0000256" key="2">
    <source>
        <dbReference type="ARBA" id="ARBA00006581"/>
    </source>
</evidence>
<dbReference type="PANTHER" id="PTHR11241">
    <property type="entry name" value="DEOXYURIDINE 5'-TRIPHOSPHATE NUCLEOTIDOHYDROLASE"/>
    <property type="match status" value="1"/>
</dbReference>
<protein>
    <recommendedName>
        <fullName evidence="5">Deoxyuridine 5'-triphosphate nucleotidohydrolase</fullName>
        <shortName evidence="5">dUTPase</shortName>
        <ecNumber evidence="5">3.6.1.23</ecNumber>
    </recommendedName>
    <alternativeName>
        <fullName evidence="5">dUTP pyrophosphatase</fullName>
    </alternativeName>
</protein>
<keyword evidence="8" id="KW-1185">Reference proteome</keyword>
<dbReference type="AlphaFoldDB" id="A0A4X2JVZ2"/>
<evidence type="ECO:0000256" key="5">
    <source>
        <dbReference type="RuleBase" id="RU367024"/>
    </source>
</evidence>
<dbReference type="Proteomes" id="UP000314987">
    <property type="component" value="Unassembled WGS sequence"/>
</dbReference>
<dbReference type="CDD" id="cd07557">
    <property type="entry name" value="trimeric_dUTPase"/>
    <property type="match status" value="1"/>
</dbReference>
<organism evidence="7 8">
    <name type="scientific">Vombatus ursinus</name>
    <name type="common">Common wombat</name>
    <dbReference type="NCBI Taxonomy" id="29139"/>
    <lineage>
        <taxon>Eukaryota</taxon>
        <taxon>Metazoa</taxon>
        <taxon>Chordata</taxon>
        <taxon>Craniata</taxon>
        <taxon>Vertebrata</taxon>
        <taxon>Euteleostomi</taxon>
        <taxon>Mammalia</taxon>
        <taxon>Metatheria</taxon>
        <taxon>Diprotodontia</taxon>
        <taxon>Vombatidae</taxon>
        <taxon>Vombatus</taxon>
    </lineage>
</organism>
<proteinExistence type="inferred from homology"/>
<dbReference type="InterPro" id="IPR033704">
    <property type="entry name" value="dUTPase_trimeric"/>
</dbReference>
<feature type="domain" description="dUTPase-like" evidence="6">
    <location>
        <begin position="36"/>
        <end position="129"/>
    </location>
</feature>
<evidence type="ECO:0000256" key="1">
    <source>
        <dbReference type="ARBA" id="ARBA00005142"/>
    </source>
</evidence>
<evidence type="ECO:0000256" key="3">
    <source>
        <dbReference type="ARBA" id="ARBA00022801"/>
    </source>
</evidence>
<dbReference type="STRING" id="29139.ENSVURP00010001197"/>
<dbReference type="GO" id="GO:0004170">
    <property type="term" value="F:dUTP diphosphatase activity"/>
    <property type="evidence" value="ECO:0007669"/>
    <property type="project" value="UniProtKB-UniRule"/>
</dbReference>
<dbReference type="EC" id="3.6.1.23" evidence="5"/>
<comment type="catalytic activity">
    <reaction evidence="5">
        <text>dUTP + H2O = dUMP + diphosphate + H(+)</text>
        <dbReference type="Rhea" id="RHEA:10248"/>
        <dbReference type="ChEBI" id="CHEBI:15377"/>
        <dbReference type="ChEBI" id="CHEBI:15378"/>
        <dbReference type="ChEBI" id="CHEBI:33019"/>
        <dbReference type="ChEBI" id="CHEBI:61555"/>
        <dbReference type="ChEBI" id="CHEBI:246422"/>
        <dbReference type="EC" id="3.6.1.23"/>
    </reaction>
</comment>
<sequence length="139" mass="15231">MTQGASFPAKPALHIPDRPVQDEEEGLISLCFALRAAGYHLYSAYDYTILAMEKGLVKTDIQISLLPGSYGRVAPHSGLIAKHFIGVGAGVIDEDYRGNVGVVLFNFGKETFEVKRGDQIAQLICEQVFFIQNLKKSKA</sequence>
<dbReference type="PANTHER" id="PTHR11241:SF0">
    <property type="entry name" value="DEOXYURIDINE 5'-TRIPHOSPHATE NUCLEOTIDOHYDROLASE"/>
    <property type="match status" value="1"/>
</dbReference>
<accession>A0A4X2JVZ2</accession>
<comment type="similarity">
    <text evidence="2 5">Belongs to the dUTPase family.</text>
</comment>
<dbReference type="Gene3D" id="2.70.40.10">
    <property type="match status" value="1"/>
</dbReference>
<keyword evidence="5" id="KW-0460">Magnesium</keyword>